<feature type="domain" description="Transglutaminase-like" evidence="2">
    <location>
        <begin position="195"/>
        <end position="255"/>
    </location>
</feature>
<evidence type="ECO:0000256" key="1">
    <source>
        <dbReference type="SAM" id="Phobius"/>
    </source>
</evidence>
<dbReference type="SMART" id="SM00460">
    <property type="entry name" value="TGc"/>
    <property type="match status" value="1"/>
</dbReference>
<evidence type="ECO:0000313" key="4">
    <source>
        <dbReference type="Proteomes" id="UP000461585"/>
    </source>
</evidence>
<proteinExistence type="predicted"/>
<keyword evidence="1" id="KW-0812">Transmembrane</keyword>
<dbReference type="AlphaFoldDB" id="A0A7X5HWN4"/>
<evidence type="ECO:0000259" key="2">
    <source>
        <dbReference type="SMART" id="SM00460"/>
    </source>
</evidence>
<dbReference type="PANTHER" id="PTHR46333">
    <property type="entry name" value="CYTOKINESIS PROTEIN 3"/>
    <property type="match status" value="1"/>
</dbReference>
<accession>A0A7X5HWN4</accession>
<keyword evidence="4" id="KW-1185">Reference proteome</keyword>
<dbReference type="RefSeq" id="WP_162370758.1">
    <property type="nucleotide sequence ID" value="NZ_JAAEEH010000026.1"/>
</dbReference>
<dbReference type="Proteomes" id="UP000461585">
    <property type="component" value="Unassembled WGS sequence"/>
</dbReference>
<dbReference type="InterPro" id="IPR052557">
    <property type="entry name" value="CAP/Cytokinesis_protein"/>
</dbReference>
<dbReference type="SUPFAM" id="SSF54001">
    <property type="entry name" value="Cysteine proteinases"/>
    <property type="match status" value="1"/>
</dbReference>
<feature type="transmembrane region" description="Helical" evidence="1">
    <location>
        <begin position="18"/>
        <end position="37"/>
    </location>
</feature>
<dbReference type="EMBL" id="JAAEEH010000026">
    <property type="protein sequence ID" value="NDL68035.1"/>
    <property type="molecule type" value="Genomic_DNA"/>
</dbReference>
<name>A0A7X5HWN4_9FIRM</name>
<dbReference type="Pfam" id="PF01841">
    <property type="entry name" value="Transglut_core"/>
    <property type="match status" value="1"/>
</dbReference>
<dbReference type="InterPro" id="IPR038765">
    <property type="entry name" value="Papain-like_cys_pep_sf"/>
</dbReference>
<sequence>MGIEKGERKERQGCLPQLLLLFLFLAFGMKMAGYLGMEENSSPLLARYGAYLGRLESGSAYEELQDPANRYAYVKEILAGREEDVNPPRGMTEEFLDTISLVLAHNCDLNYVDYTSYNDRNIRVFYDYPAERMREMDQAVEEAAESLVEELVKPYMSDQTRAKALHDHLVLNVRYDLENYKNDSLPNEAYTAYGALVEGVAVCEGYAAAFKILGEKAGLQVLSVTGRASTAEGLENHAWNMVLSEGKVHHVDTTWNDPDDVLPGQVLDTYFWVPASRMEQDHTWDKAQFGEEAFLLNGIVQDKNQ</sequence>
<dbReference type="PANTHER" id="PTHR46333:SF2">
    <property type="entry name" value="CYTOKINESIS PROTEIN 3"/>
    <property type="match status" value="1"/>
</dbReference>
<keyword evidence="1" id="KW-0472">Membrane</keyword>
<comment type="caution">
    <text evidence="3">The sequence shown here is derived from an EMBL/GenBank/DDBJ whole genome shotgun (WGS) entry which is preliminary data.</text>
</comment>
<dbReference type="Gene3D" id="3.10.620.30">
    <property type="match status" value="1"/>
</dbReference>
<keyword evidence="1" id="KW-1133">Transmembrane helix</keyword>
<reference evidence="3 4" key="1">
    <citation type="submission" date="2020-01" db="EMBL/GenBank/DDBJ databases">
        <title>Anaeroalcalibacter tamaniensis gen. nov., sp. nov., moderately halophilic strictly anaerobic fermenter bacterium from mud volcano of Taman peninsula.</title>
        <authorList>
            <person name="Frolova A."/>
            <person name="Merkel A.Y."/>
            <person name="Slobodkin A.I."/>
        </authorList>
    </citation>
    <scope>NUCLEOTIDE SEQUENCE [LARGE SCALE GENOMIC DNA]</scope>
    <source>
        <strain evidence="3 4">F-3ap</strain>
    </source>
</reference>
<evidence type="ECO:0000313" key="3">
    <source>
        <dbReference type="EMBL" id="NDL68035.1"/>
    </source>
</evidence>
<dbReference type="GO" id="GO:0005737">
    <property type="term" value="C:cytoplasm"/>
    <property type="evidence" value="ECO:0007669"/>
    <property type="project" value="TreeGrafter"/>
</dbReference>
<protein>
    <recommendedName>
        <fullName evidence="2">Transglutaminase-like domain-containing protein</fullName>
    </recommendedName>
</protein>
<gene>
    <name evidence="3" type="ORF">GXN74_09815</name>
</gene>
<dbReference type="InterPro" id="IPR002931">
    <property type="entry name" value="Transglutaminase-like"/>
</dbReference>
<organism evidence="3 4">
    <name type="scientific">Anaerotalea alkaliphila</name>
    <dbReference type="NCBI Taxonomy" id="2662126"/>
    <lineage>
        <taxon>Bacteria</taxon>
        <taxon>Bacillati</taxon>
        <taxon>Bacillota</taxon>
        <taxon>Clostridia</taxon>
        <taxon>Eubacteriales</taxon>
        <taxon>Anaerotalea</taxon>
    </lineage>
</organism>